<feature type="transmembrane region" description="Helical" evidence="1">
    <location>
        <begin position="229"/>
        <end position="247"/>
    </location>
</feature>
<accession>A0ABT7N370</accession>
<evidence type="ECO:0000313" key="3">
    <source>
        <dbReference type="Proteomes" id="UP001235064"/>
    </source>
</evidence>
<keyword evidence="1" id="KW-0472">Membrane</keyword>
<feature type="transmembrane region" description="Helical" evidence="1">
    <location>
        <begin position="121"/>
        <end position="141"/>
    </location>
</feature>
<evidence type="ECO:0000256" key="1">
    <source>
        <dbReference type="SAM" id="Phobius"/>
    </source>
</evidence>
<evidence type="ECO:0000313" key="2">
    <source>
        <dbReference type="EMBL" id="MDL9981149.1"/>
    </source>
</evidence>
<feature type="transmembrane region" description="Helical" evidence="1">
    <location>
        <begin position="205"/>
        <end position="222"/>
    </location>
</feature>
<feature type="transmembrane region" description="Helical" evidence="1">
    <location>
        <begin position="153"/>
        <end position="176"/>
    </location>
</feature>
<feature type="transmembrane region" description="Helical" evidence="1">
    <location>
        <begin position="374"/>
        <end position="392"/>
    </location>
</feature>
<dbReference type="EMBL" id="JASXSZ010000006">
    <property type="protein sequence ID" value="MDL9981149.1"/>
    <property type="molecule type" value="Genomic_DNA"/>
</dbReference>
<feature type="transmembrane region" description="Helical" evidence="1">
    <location>
        <begin position="346"/>
        <end position="367"/>
    </location>
</feature>
<feature type="transmembrane region" description="Helical" evidence="1">
    <location>
        <begin position="183"/>
        <end position="199"/>
    </location>
</feature>
<organism evidence="2 3">
    <name type="scientific">Microbacterium candidum</name>
    <dbReference type="NCBI Taxonomy" id="3041922"/>
    <lineage>
        <taxon>Bacteria</taxon>
        <taxon>Bacillati</taxon>
        <taxon>Actinomycetota</taxon>
        <taxon>Actinomycetes</taxon>
        <taxon>Micrococcales</taxon>
        <taxon>Microbacteriaceae</taxon>
        <taxon>Microbacterium</taxon>
    </lineage>
</organism>
<comment type="caution">
    <text evidence="2">The sequence shown here is derived from an EMBL/GenBank/DDBJ whole genome shotgun (WGS) entry which is preliminary data.</text>
</comment>
<gene>
    <name evidence="2" type="ORF">QSV35_17590</name>
</gene>
<evidence type="ECO:0008006" key="4">
    <source>
        <dbReference type="Google" id="ProtNLM"/>
    </source>
</evidence>
<sequence>MPSPRPRPRPPVWARELAGLLAACAMALIVVGHLASDPARGNLLLLDPDSMLNQLVVSSLHAGQGQDWAMSPVLFIPEIGLYWLISLLGLNVSATLLVSAVVNVVLLYGAVRLVAGRRERLAHPVTGALLTYGLYCILALLESGGDRDSMELASLLATTTYYAMSVLAAVVTIGLVRRILGRTTVIPVIALALVGLVSAFTNPLFALWATAPAALALIAVGRRALSWRVLLIVEGALIVPAAIGIFARTPLKRLIVANPDLYAKPDQWQQSIAYYFGLVVDLTRTPGGWAEIALVLLLLALPLVATALTRRADDRFLAVVGWLSPLVTVVWAIAFGTVAARYLQPLVYLPLLTAVLVPTFVCARVTWTRARVRALRIVAAVAAVVLIALAAVQPARIADASARAEASVACVVDWIDHAGRTGAGQFWTIRPVKARLADPARLLQTGPDFVPYLWLVNRQDYPGAKITFAVTDAASFPFQYPAGAQITDLTCGSYTIHDFRDTPVFLP</sequence>
<proteinExistence type="predicted"/>
<feature type="transmembrane region" description="Helical" evidence="1">
    <location>
        <begin position="12"/>
        <end position="35"/>
    </location>
</feature>
<dbReference type="RefSeq" id="WP_286290164.1">
    <property type="nucleotide sequence ID" value="NZ_JASXSZ010000006.1"/>
</dbReference>
<reference evidence="2 3" key="1">
    <citation type="submission" date="2023-06" db="EMBL/GenBank/DDBJ databases">
        <title>Microbacterium sp. nov., isolated from a waste landfill.</title>
        <authorList>
            <person name="Wen W."/>
        </authorList>
    </citation>
    <scope>NUCLEOTIDE SEQUENCE [LARGE SCALE GENOMIC DNA]</scope>
    <source>
        <strain evidence="2 3">ASV49</strain>
    </source>
</reference>
<keyword evidence="3" id="KW-1185">Reference proteome</keyword>
<feature type="transmembrane region" description="Helical" evidence="1">
    <location>
        <begin position="316"/>
        <end position="340"/>
    </location>
</feature>
<feature type="transmembrane region" description="Helical" evidence="1">
    <location>
        <begin position="81"/>
        <end position="109"/>
    </location>
</feature>
<name>A0ABT7N370_9MICO</name>
<protein>
    <recommendedName>
        <fullName evidence="4">Glycosyltransferase RgtA/B/C/D-like domain-containing protein</fullName>
    </recommendedName>
</protein>
<keyword evidence="1" id="KW-1133">Transmembrane helix</keyword>
<feature type="transmembrane region" description="Helical" evidence="1">
    <location>
        <begin position="288"/>
        <end position="309"/>
    </location>
</feature>
<dbReference type="Proteomes" id="UP001235064">
    <property type="component" value="Unassembled WGS sequence"/>
</dbReference>
<keyword evidence="1" id="KW-0812">Transmembrane</keyword>